<evidence type="ECO:0000259" key="8">
    <source>
        <dbReference type="SMART" id="SM00922"/>
    </source>
</evidence>
<evidence type="ECO:0000256" key="2">
    <source>
        <dbReference type="ARBA" id="ARBA00022723"/>
    </source>
</evidence>
<dbReference type="Gene3D" id="3.20.20.120">
    <property type="entry name" value="Enolase-like C-terminal domain"/>
    <property type="match status" value="1"/>
</dbReference>
<keyword evidence="3 6" id="KW-0460">Magnesium</keyword>
<dbReference type="Proteomes" id="UP000886198">
    <property type="component" value="Unassembled WGS sequence"/>
</dbReference>
<name>A0A7C1GT08_9BACT</name>
<dbReference type="Gene3D" id="3.30.390.10">
    <property type="entry name" value="Enolase-like, N-terminal domain"/>
    <property type="match status" value="1"/>
</dbReference>
<dbReference type="SFLD" id="SFLDG00180">
    <property type="entry name" value="muconate_cycloisomerase"/>
    <property type="match status" value="1"/>
</dbReference>
<dbReference type="PANTHER" id="PTHR48073">
    <property type="entry name" value="O-SUCCINYLBENZOATE SYNTHASE-RELATED"/>
    <property type="match status" value="1"/>
</dbReference>
<accession>A0A7C1GT08</accession>
<protein>
    <recommendedName>
        <fullName evidence="7">Dipeptide epimerase</fullName>
        <ecNumber evidence="7">5.1.1.-</ecNumber>
    </recommendedName>
</protein>
<dbReference type="InterPro" id="IPR036849">
    <property type="entry name" value="Enolase-like_C_sf"/>
</dbReference>
<reference evidence="9" key="1">
    <citation type="journal article" date="2020" name="mSystems">
        <title>Genome- and Community-Level Interaction Insights into Carbon Utilization and Element Cycling Functions of Hydrothermarchaeota in Hydrothermal Sediment.</title>
        <authorList>
            <person name="Zhou Z."/>
            <person name="Liu Y."/>
            <person name="Xu W."/>
            <person name="Pan J."/>
            <person name="Luo Z.H."/>
            <person name="Li M."/>
        </authorList>
    </citation>
    <scope>NUCLEOTIDE SEQUENCE [LARGE SCALE GENOMIC DNA]</scope>
    <source>
        <strain evidence="9">SpSt-1179</strain>
    </source>
</reference>
<dbReference type="EMBL" id="DSBT01000162">
    <property type="protein sequence ID" value="HDP77680.1"/>
    <property type="molecule type" value="Genomic_DNA"/>
</dbReference>
<evidence type="ECO:0000256" key="1">
    <source>
        <dbReference type="ARBA" id="ARBA00008031"/>
    </source>
</evidence>
<dbReference type="InterPro" id="IPR029017">
    <property type="entry name" value="Enolase-like_N"/>
</dbReference>
<evidence type="ECO:0000256" key="5">
    <source>
        <dbReference type="PIRSR" id="PIRSR634603-1"/>
    </source>
</evidence>
<dbReference type="InterPro" id="IPR053602">
    <property type="entry name" value="MR_MLE-like"/>
</dbReference>
<feature type="domain" description="Mandelate racemase/muconate lactonizing enzyme C-terminal" evidence="8">
    <location>
        <begin position="140"/>
        <end position="237"/>
    </location>
</feature>
<dbReference type="GO" id="GO:0046872">
    <property type="term" value="F:metal ion binding"/>
    <property type="evidence" value="ECO:0007669"/>
    <property type="project" value="UniProtKB-KW"/>
</dbReference>
<keyword evidence="2 6" id="KW-0479">Metal-binding</keyword>
<dbReference type="InterPro" id="IPR013342">
    <property type="entry name" value="Mandelate_racemase_C"/>
</dbReference>
<dbReference type="SUPFAM" id="SSF51604">
    <property type="entry name" value="Enolase C-terminal domain-like"/>
    <property type="match status" value="1"/>
</dbReference>
<comment type="caution">
    <text evidence="9">The sequence shown here is derived from an EMBL/GenBank/DDBJ whole genome shotgun (WGS) entry which is preliminary data.</text>
</comment>
<proteinExistence type="inferred from homology"/>
<feature type="binding site" evidence="6">
    <location>
        <position position="188"/>
    </location>
    <ligand>
        <name>Mg(2+)</name>
        <dbReference type="ChEBI" id="CHEBI:18420"/>
    </ligand>
</feature>
<keyword evidence="4 7" id="KW-0413">Isomerase</keyword>
<feature type="active site" description="Proton acceptor; specific for (R)-substrate epimerization" evidence="5">
    <location>
        <position position="161"/>
    </location>
</feature>
<evidence type="ECO:0000256" key="4">
    <source>
        <dbReference type="ARBA" id="ARBA00023235"/>
    </source>
</evidence>
<dbReference type="InterPro" id="IPR034603">
    <property type="entry name" value="Dipeptide_epimerase"/>
</dbReference>
<dbReference type="NCBIfam" id="NF041118">
    <property type="entry name" value="A_G_epim_Thtga"/>
    <property type="match status" value="1"/>
</dbReference>
<dbReference type="EC" id="5.1.1.-" evidence="7"/>
<evidence type="ECO:0000256" key="7">
    <source>
        <dbReference type="RuleBase" id="RU366006"/>
    </source>
</evidence>
<feature type="binding site" evidence="6">
    <location>
        <position position="241"/>
    </location>
    <ligand>
        <name>Mg(2+)</name>
        <dbReference type="ChEBI" id="CHEBI:18420"/>
    </ligand>
</feature>
<evidence type="ECO:0000256" key="3">
    <source>
        <dbReference type="ARBA" id="ARBA00022842"/>
    </source>
</evidence>
<dbReference type="SUPFAM" id="SSF54826">
    <property type="entry name" value="Enolase N-terminal domain-like"/>
    <property type="match status" value="1"/>
</dbReference>
<dbReference type="InterPro" id="IPR029065">
    <property type="entry name" value="Enolase_C-like"/>
</dbReference>
<dbReference type="GO" id="GO:0016855">
    <property type="term" value="F:racemase and epimerase activity, acting on amino acids and derivatives"/>
    <property type="evidence" value="ECO:0007669"/>
    <property type="project" value="UniProtKB-UniRule"/>
</dbReference>
<dbReference type="SFLD" id="SFLDS00001">
    <property type="entry name" value="Enolase"/>
    <property type="match status" value="1"/>
</dbReference>
<organism evidence="9">
    <name type="scientific">Mesotoga infera</name>
    <dbReference type="NCBI Taxonomy" id="1236046"/>
    <lineage>
        <taxon>Bacteria</taxon>
        <taxon>Thermotogati</taxon>
        <taxon>Thermotogota</taxon>
        <taxon>Thermotogae</taxon>
        <taxon>Kosmotogales</taxon>
        <taxon>Kosmotogaceae</taxon>
        <taxon>Mesotoga</taxon>
    </lineage>
</organism>
<feature type="binding site" evidence="6">
    <location>
        <position position="216"/>
    </location>
    <ligand>
        <name>Mg(2+)</name>
        <dbReference type="ChEBI" id="CHEBI:18420"/>
    </ligand>
</feature>
<evidence type="ECO:0000313" key="9">
    <source>
        <dbReference type="EMBL" id="HDP77680.1"/>
    </source>
</evidence>
<dbReference type="AlphaFoldDB" id="A0A7C1GT08"/>
<dbReference type="SMART" id="SM00922">
    <property type="entry name" value="MR_MLE"/>
    <property type="match status" value="1"/>
</dbReference>
<comment type="cofactor">
    <cofactor evidence="6 7">
        <name>Mg(2+)</name>
        <dbReference type="ChEBI" id="CHEBI:18420"/>
    </cofactor>
    <text evidence="6 7">Binds 1 Mg(2+) ion per subunit.</text>
</comment>
<dbReference type="PANTHER" id="PTHR48073:SF2">
    <property type="entry name" value="O-SUCCINYLBENZOATE SYNTHASE"/>
    <property type="match status" value="1"/>
</dbReference>
<gene>
    <name evidence="9" type="ORF">ENN47_05770</name>
</gene>
<dbReference type="Pfam" id="PF13378">
    <property type="entry name" value="MR_MLE_C"/>
    <property type="match status" value="1"/>
</dbReference>
<evidence type="ECO:0000256" key="6">
    <source>
        <dbReference type="PIRSR" id="PIRSR634603-3"/>
    </source>
</evidence>
<comment type="similarity">
    <text evidence="1 7">Belongs to the mandelate racemase/muconate lactonizing enzyme family.</text>
</comment>
<sequence length="344" mass="38033">MNIKDLRFTEKKWDFVKPFHIANNVSSSKVNIEVELVLSDGTIGLGESSSSFRVNGESGAAIFQLQKEILEIIRDLDVRDYRRIFAKLDAYSRTAPSLKAAIQFATLHAFSRLISTPVYQILGGMKDYVETDKTVSIGSLEETVHDAKEIFEAGHKVIKMKVGEDVKSDIARVLAVNDVIKGVRYVIDANTGYTPKEALRFIDAMYRSDVPVGIFEQPVPAEDFEGLKIIRQGSMYPVGADESAKTKYDVMRLIKEGAVDYVNIKLMKSGLSDALAIVEMCNSAGIGLMIGCMSESGIGVSQSVHFAAGTGAFTYHDLDSHLLLKNVDPVGFRQEKDRQYPVLF</sequence>
<feature type="active site" description="Proton acceptor; specific for (S)-substrate epimerization" evidence="5">
    <location>
        <position position="265"/>
    </location>
</feature>
<dbReference type="CDD" id="cd03319">
    <property type="entry name" value="L-Ala-DL-Glu_epimerase"/>
    <property type="match status" value="1"/>
</dbReference>